<dbReference type="PANTHER" id="PTHR20932:SF8">
    <property type="entry name" value="LD22649P"/>
    <property type="match status" value="1"/>
</dbReference>
<dbReference type="Gene3D" id="3.10.350.10">
    <property type="entry name" value="LysM domain"/>
    <property type="match status" value="1"/>
</dbReference>
<keyword evidence="3" id="KW-1185">Reference proteome</keyword>
<dbReference type="InterPro" id="IPR045030">
    <property type="entry name" value="LYSM1-4"/>
</dbReference>
<sequence>MNSHFGAFTCPDTLRLILSKLAVTDLARACCVCRVWNAVACDNDLIVDAFRSPWKLREVVGRPINSSFWRDNGIAKFAVSHRIARSDTVQSLAVKYSVQVMDIKRLNNMMSDHGIYSRERLLIPVSNPDILIDGTCYIELDTHAKREVAVLYLEGEPDRKPGSLSTRVTSAQGKRMIIDSLRRSMRVDDATAQYYLSISNGDPRAALSKYSADLGWERNIGSTVLFQFPGRPVVEVLQFCFGFLEDLLSIKDVLNIIAEQLLYVEQIQFRSKRNYILDNEILIGAKVHASKHGWLLLSRKNHVRMSSSFLLYTPFTHKIIRLPESHIMNDDSMATFSTAPTSPDCLIFVLTVGCRKLYVSTCRLGNKIMKVWRTVSFDGDQHGKVDSVIFVGGVYYCLFCNKVMGSFKVDQEDWKIHPHPVPATAAHQKNEWNENCLIESHDGNLLVACRRFPDSLQIFRYDQSEIKWFKVEKLGYRMLLLGVTSMILPADEEASKLANTIHVGGQYCSSFGSCLCYFYEPPRGLFLGNKEKIWIYDRIDKKKKIWIQPPQH</sequence>
<accession>A0ABQ8IDC9</accession>
<dbReference type="InterPro" id="IPR018392">
    <property type="entry name" value="LysM"/>
</dbReference>
<dbReference type="SUPFAM" id="SSF54106">
    <property type="entry name" value="LysM domain"/>
    <property type="match status" value="1"/>
</dbReference>
<evidence type="ECO:0000313" key="2">
    <source>
        <dbReference type="EMBL" id="KAH7574571.1"/>
    </source>
</evidence>
<gene>
    <name evidence="2" type="ORF">JRO89_XS03G0315400</name>
</gene>
<dbReference type="Pfam" id="PF03478">
    <property type="entry name" value="Beta-prop_KIB1-4"/>
    <property type="match status" value="1"/>
</dbReference>
<reference evidence="2 3" key="1">
    <citation type="submission" date="2021-02" db="EMBL/GenBank/DDBJ databases">
        <title>Plant Genome Project.</title>
        <authorList>
            <person name="Zhang R.-G."/>
        </authorList>
    </citation>
    <scope>NUCLEOTIDE SEQUENCE [LARGE SCALE GENOMIC DNA]</scope>
    <source>
        <tissue evidence="2">Leaves</tissue>
    </source>
</reference>
<dbReference type="Pfam" id="PF01476">
    <property type="entry name" value="LysM"/>
    <property type="match status" value="1"/>
</dbReference>
<dbReference type="Gene3D" id="1.20.1280.50">
    <property type="match status" value="1"/>
</dbReference>
<dbReference type="Pfam" id="PF12937">
    <property type="entry name" value="F-box-like"/>
    <property type="match status" value="1"/>
</dbReference>
<dbReference type="InterPro" id="IPR036779">
    <property type="entry name" value="LysM_dom_sf"/>
</dbReference>
<proteinExistence type="predicted"/>
<dbReference type="SUPFAM" id="SSF81383">
    <property type="entry name" value="F-box domain"/>
    <property type="match status" value="1"/>
</dbReference>
<dbReference type="InterPro" id="IPR005174">
    <property type="entry name" value="KIB1-4_b-propeller"/>
</dbReference>
<dbReference type="Proteomes" id="UP000827721">
    <property type="component" value="Unassembled WGS sequence"/>
</dbReference>
<protein>
    <recommendedName>
        <fullName evidence="1">LysM domain-containing protein</fullName>
    </recommendedName>
</protein>
<comment type="caution">
    <text evidence="2">The sequence shown here is derived from an EMBL/GenBank/DDBJ whole genome shotgun (WGS) entry which is preliminary data.</text>
</comment>
<evidence type="ECO:0000259" key="1">
    <source>
        <dbReference type="PROSITE" id="PS51782"/>
    </source>
</evidence>
<dbReference type="EMBL" id="JAFEMO010000003">
    <property type="protein sequence ID" value="KAH7574571.1"/>
    <property type="molecule type" value="Genomic_DNA"/>
</dbReference>
<dbReference type="InterPro" id="IPR001810">
    <property type="entry name" value="F-box_dom"/>
</dbReference>
<dbReference type="PANTHER" id="PTHR20932">
    <property type="entry name" value="LYSM AND PUTATIVE PEPTIDOGLYCAN-BINDING DOMAIN-CONTAINING PROTEIN"/>
    <property type="match status" value="1"/>
</dbReference>
<organism evidence="2 3">
    <name type="scientific">Xanthoceras sorbifolium</name>
    <dbReference type="NCBI Taxonomy" id="99658"/>
    <lineage>
        <taxon>Eukaryota</taxon>
        <taxon>Viridiplantae</taxon>
        <taxon>Streptophyta</taxon>
        <taxon>Embryophyta</taxon>
        <taxon>Tracheophyta</taxon>
        <taxon>Spermatophyta</taxon>
        <taxon>Magnoliopsida</taxon>
        <taxon>eudicotyledons</taxon>
        <taxon>Gunneridae</taxon>
        <taxon>Pentapetalae</taxon>
        <taxon>rosids</taxon>
        <taxon>malvids</taxon>
        <taxon>Sapindales</taxon>
        <taxon>Sapindaceae</taxon>
        <taxon>Xanthoceroideae</taxon>
        <taxon>Xanthoceras</taxon>
    </lineage>
</organism>
<feature type="domain" description="LysM" evidence="1">
    <location>
        <begin position="79"/>
        <end position="123"/>
    </location>
</feature>
<dbReference type="PROSITE" id="PS51782">
    <property type="entry name" value="LYSM"/>
    <property type="match status" value="1"/>
</dbReference>
<evidence type="ECO:0000313" key="3">
    <source>
        <dbReference type="Proteomes" id="UP000827721"/>
    </source>
</evidence>
<dbReference type="InterPro" id="IPR036047">
    <property type="entry name" value="F-box-like_dom_sf"/>
</dbReference>
<name>A0ABQ8IDC9_9ROSI</name>